<dbReference type="Gene3D" id="1.10.1660.10">
    <property type="match status" value="1"/>
</dbReference>
<gene>
    <name evidence="5" type="ORF">J2X11_002210</name>
</gene>
<dbReference type="PANTHER" id="PTHR30204">
    <property type="entry name" value="REDOX-CYCLING DRUG-SENSING TRANSCRIPTIONAL ACTIVATOR SOXR"/>
    <property type="match status" value="1"/>
</dbReference>
<organism evidence="5 6">
    <name type="scientific">Aeromicrobium panaciterrae</name>
    <dbReference type="NCBI Taxonomy" id="363861"/>
    <lineage>
        <taxon>Bacteria</taxon>
        <taxon>Bacillati</taxon>
        <taxon>Actinomycetota</taxon>
        <taxon>Actinomycetes</taxon>
        <taxon>Propionibacteriales</taxon>
        <taxon>Nocardioidaceae</taxon>
        <taxon>Aeromicrobium</taxon>
    </lineage>
</organism>
<dbReference type="PANTHER" id="PTHR30204:SF94">
    <property type="entry name" value="HEAVY METAL-DEPENDENT TRANSCRIPTIONAL REGULATOR HI_0293-RELATED"/>
    <property type="match status" value="1"/>
</dbReference>
<sequence length="131" mass="14523">MKVGEVEQRTGLSRHSLRFYERRGVIASPERGDNNYRDYDESVIAELEFIQKAQPLGFGLAEIASILSHMRDSSINCLDGMALVDAKLADVEQRLSELHTVREMLTGARVELQISAEAHGLTVPTPSPNNS</sequence>
<keyword evidence="2 5" id="KW-0238">DNA-binding</keyword>
<reference evidence="5 6" key="1">
    <citation type="submission" date="2023-07" db="EMBL/GenBank/DDBJ databases">
        <title>Sorghum-associated microbial communities from plants grown in Nebraska, USA.</title>
        <authorList>
            <person name="Schachtman D."/>
        </authorList>
    </citation>
    <scope>NUCLEOTIDE SEQUENCE [LARGE SCALE GENOMIC DNA]</scope>
    <source>
        <strain evidence="5 6">BE248</strain>
    </source>
</reference>
<evidence type="ECO:0000256" key="3">
    <source>
        <dbReference type="ARBA" id="ARBA00023163"/>
    </source>
</evidence>
<dbReference type="PRINTS" id="PR00040">
    <property type="entry name" value="HTHMERR"/>
</dbReference>
<evidence type="ECO:0000256" key="1">
    <source>
        <dbReference type="ARBA" id="ARBA00023015"/>
    </source>
</evidence>
<evidence type="ECO:0000259" key="4">
    <source>
        <dbReference type="PROSITE" id="PS50937"/>
    </source>
</evidence>
<proteinExistence type="predicted"/>
<evidence type="ECO:0000313" key="5">
    <source>
        <dbReference type="EMBL" id="MDR7087371.1"/>
    </source>
</evidence>
<accession>A0ABU1UQB7</accession>
<keyword evidence="6" id="KW-1185">Reference proteome</keyword>
<dbReference type="SMART" id="SM00422">
    <property type="entry name" value="HTH_MERR"/>
    <property type="match status" value="1"/>
</dbReference>
<dbReference type="Proteomes" id="UP001257739">
    <property type="component" value="Unassembled WGS sequence"/>
</dbReference>
<evidence type="ECO:0000256" key="2">
    <source>
        <dbReference type="ARBA" id="ARBA00023125"/>
    </source>
</evidence>
<dbReference type="SUPFAM" id="SSF46955">
    <property type="entry name" value="Putative DNA-binding domain"/>
    <property type="match status" value="1"/>
</dbReference>
<comment type="caution">
    <text evidence="5">The sequence shown here is derived from an EMBL/GenBank/DDBJ whole genome shotgun (WGS) entry which is preliminary data.</text>
</comment>
<dbReference type="EMBL" id="JAVDWH010000001">
    <property type="protein sequence ID" value="MDR7087371.1"/>
    <property type="molecule type" value="Genomic_DNA"/>
</dbReference>
<feature type="domain" description="HTH merR-type" evidence="4">
    <location>
        <begin position="1"/>
        <end position="69"/>
    </location>
</feature>
<dbReference type="GO" id="GO:0003677">
    <property type="term" value="F:DNA binding"/>
    <property type="evidence" value="ECO:0007669"/>
    <property type="project" value="UniProtKB-KW"/>
</dbReference>
<keyword evidence="3" id="KW-0804">Transcription</keyword>
<dbReference type="InterPro" id="IPR009061">
    <property type="entry name" value="DNA-bd_dom_put_sf"/>
</dbReference>
<dbReference type="InterPro" id="IPR000551">
    <property type="entry name" value="MerR-type_HTH_dom"/>
</dbReference>
<dbReference type="Pfam" id="PF13411">
    <property type="entry name" value="MerR_1"/>
    <property type="match status" value="1"/>
</dbReference>
<dbReference type="PROSITE" id="PS50937">
    <property type="entry name" value="HTH_MERR_2"/>
    <property type="match status" value="1"/>
</dbReference>
<keyword evidence="1" id="KW-0805">Transcription regulation</keyword>
<name>A0ABU1UQB7_9ACTN</name>
<dbReference type="RefSeq" id="WP_309970876.1">
    <property type="nucleotide sequence ID" value="NZ_JAVDWH010000001.1"/>
</dbReference>
<protein>
    <submittedName>
        <fullName evidence="5">DNA-binding transcriptional MerR regulator</fullName>
    </submittedName>
</protein>
<evidence type="ECO:0000313" key="6">
    <source>
        <dbReference type="Proteomes" id="UP001257739"/>
    </source>
</evidence>
<dbReference type="InterPro" id="IPR047057">
    <property type="entry name" value="MerR_fam"/>
</dbReference>